<evidence type="ECO:0000256" key="7">
    <source>
        <dbReference type="ARBA" id="ARBA00023136"/>
    </source>
</evidence>
<sequence length="614" mass="69039">MAVIQFPARDMARIAVLKAQAHVAPLSIEWEDIDHHFHGLTVFRTSMEPDVDVCAIHGLNSNAFGTWRAENGKMWIRDLLPEAAGFRQARIMTFGYSSAHRDKMKFNEELEDYAIDLFRQPFRVREEAGIHRPLIIIAHSMGGIVARLAITSIHTLIKEFEEVNPGQIGLLFLSTTHLGSRQVDYSDFWVGLSESFGARSEIIDSLKIMTPRMNRVNVSANPSQPNALSSEGSGNNKLWTSSNLRAIRMELLRRRGKSDLSQRNAGLVGRYRVFGMPSMLPTQTPLPVGKRHYFLGRGIMEIPGRLVGRADTVDAISNSLDNGSHDQYFLRLSGVGGIGKTEIAYKVVAKYRNNQPVFVFRASSPTTLEASFSNLMFEIGHNVLVLRYPEFQNAVTVWQSLDHPGRIAVVKNWLRSEENVDAVYVLDDADGHGDFEALREAVWHMSPRLVITCRDPTLLENLSPNQLPVRDLDSPYALALIKKQLATKRILASDAQLQRLMDITLKHPLLILISLSYIGHFIGFLQPNETVVEQFLVKMAANDWYTRERLIRFEPSGLQTLAHSFERSHGKASGRLLRQSTVPHRIGCICFGTFFIRGTNESESLIPPAMQAAF</sequence>
<evidence type="ECO:0000256" key="1">
    <source>
        <dbReference type="ARBA" id="ARBA00004173"/>
    </source>
</evidence>
<name>A0A084QSN0_STAC4</name>
<dbReference type="EMBL" id="KL660305">
    <property type="protein sequence ID" value="KFA66965.1"/>
    <property type="molecule type" value="Genomic_DNA"/>
</dbReference>
<dbReference type="PANTHER" id="PTHR48182">
    <property type="entry name" value="PROTEIN SERAC1"/>
    <property type="match status" value="1"/>
</dbReference>
<evidence type="ECO:0000256" key="4">
    <source>
        <dbReference type="ARBA" id="ARBA00007920"/>
    </source>
</evidence>
<dbReference type="SUPFAM" id="SSF52540">
    <property type="entry name" value="P-loop containing nucleoside triphosphate hydrolases"/>
    <property type="match status" value="1"/>
</dbReference>
<evidence type="ECO:0000259" key="8">
    <source>
        <dbReference type="Pfam" id="PF05057"/>
    </source>
</evidence>
<evidence type="ECO:0000256" key="2">
    <source>
        <dbReference type="ARBA" id="ARBA00004240"/>
    </source>
</evidence>
<reference evidence="9 10" key="1">
    <citation type="journal article" date="2014" name="BMC Genomics">
        <title>Comparative genome sequencing reveals chemotype-specific gene clusters in the toxigenic black mold Stachybotrys.</title>
        <authorList>
            <person name="Semeiks J."/>
            <person name="Borek D."/>
            <person name="Otwinowski Z."/>
            <person name="Grishin N.V."/>
        </authorList>
    </citation>
    <scope>NUCLEOTIDE SEQUENCE [LARGE SCALE GENOMIC DNA]</scope>
    <source>
        <strain evidence="9 10">IBT 40285</strain>
    </source>
</reference>
<dbReference type="InterPro" id="IPR007751">
    <property type="entry name" value="DUF676_lipase-like"/>
</dbReference>
<dbReference type="GO" id="GO:0016020">
    <property type="term" value="C:membrane"/>
    <property type="evidence" value="ECO:0007669"/>
    <property type="project" value="UniProtKB-SubCell"/>
</dbReference>
<feature type="domain" description="DUF676" evidence="8">
    <location>
        <begin position="133"/>
        <end position="192"/>
    </location>
</feature>
<gene>
    <name evidence="9" type="ORF">S40285_05742</name>
</gene>
<evidence type="ECO:0000313" key="10">
    <source>
        <dbReference type="Proteomes" id="UP000028524"/>
    </source>
</evidence>
<organism evidence="9 10">
    <name type="scientific">Stachybotrys chlorohalonatus (strain IBT 40285)</name>
    <dbReference type="NCBI Taxonomy" id="1283841"/>
    <lineage>
        <taxon>Eukaryota</taxon>
        <taxon>Fungi</taxon>
        <taxon>Dikarya</taxon>
        <taxon>Ascomycota</taxon>
        <taxon>Pezizomycotina</taxon>
        <taxon>Sordariomycetes</taxon>
        <taxon>Hypocreomycetidae</taxon>
        <taxon>Hypocreales</taxon>
        <taxon>Stachybotryaceae</taxon>
        <taxon>Stachybotrys</taxon>
    </lineage>
</organism>
<dbReference type="InterPro" id="IPR027417">
    <property type="entry name" value="P-loop_NTPase"/>
</dbReference>
<dbReference type="PANTHER" id="PTHR48182:SF2">
    <property type="entry name" value="PROTEIN SERAC1"/>
    <property type="match status" value="1"/>
</dbReference>
<keyword evidence="7" id="KW-0472">Membrane</keyword>
<evidence type="ECO:0000256" key="6">
    <source>
        <dbReference type="ARBA" id="ARBA00023128"/>
    </source>
</evidence>
<dbReference type="AlphaFoldDB" id="A0A084QSN0"/>
<dbReference type="HOGENOM" id="CLU_444938_0_0_1"/>
<dbReference type="OrthoDB" id="194358at2759"/>
<dbReference type="InParanoid" id="A0A084QSN0"/>
<dbReference type="Gene3D" id="3.40.50.300">
    <property type="entry name" value="P-loop containing nucleotide triphosphate hydrolases"/>
    <property type="match status" value="1"/>
</dbReference>
<dbReference type="OMA" id="FFIHAND"/>
<dbReference type="GO" id="GO:0005739">
    <property type="term" value="C:mitochondrion"/>
    <property type="evidence" value="ECO:0007669"/>
    <property type="project" value="UniProtKB-SubCell"/>
</dbReference>
<comment type="similarity">
    <text evidence="4">Belongs to the putative lipase ROG1 family.</text>
</comment>
<dbReference type="SUPFAM" id="SSF53474">
    <property type="entry name" value="alpha/beta-Hydrolases"/>
    <property type="match status" value="1"/>
</dbReference>
<dbReference type="InterPro" id="IPR029058">
    <property type="entry name" value="AB_hydrolase_fold"/>
</dbReference>
<proteinExistence type="inferred from homology"/>
<dbReference type="Proteomes" id="UP000028524">
    <property type="component" value="Unassembled WGS sequence"/>
</dbReference>
<evidence type="ECO:0000256" key="5">
    <source>
        <dbReference type="ARBA" id="ARBA00022824"/>
    </source>
</evidence>
<protein>
    <recommendedName>
        <fullName evidence="8">DUF676 domain-containing protein</fullName>
    </recommendedName>
</protein>
<evidence type="ECO:0000256" key="3">
    <source>
        <dbReference type="ARBA" id="ARBA00004370"/>
    </source>
</evidence>
<dbReference type="Gene3D" id="3.40.50.1820">
    <property type="entry name" value="alpha/beta hydrolase"/>
    <property type="match status" value="1"/>
</dbReference>
<dbReference type="InterPro" id="IPR052374">
    <property type="entry name" value="SERAC1"/>
</dbReference>
<dbReference type="Pfam" id="PF05057">
    <property type="entry name" value="DUF676"/>
    <property type="match status" value="1"/>
</dbReference>
<comment type="subcellular location">
    <subcellularLocation>
        <location evidence="2">Endoplasmic reticulum</location>
    </subcellularLocation>
    <subcellularLocation>
        <location evidence="3">Membrane</location>
    </subcellularLocation>
    <subcellularLocation>
        <location evidence="1">Mitochondrion</location>
    </subcellularLocation>
</comment>
<keyword evidence="10" id="KW-1185">Reference proteome</keyword>
<keyword evidence="6" id="KW-0496">Mitochondrion</keyword>
<evidence type="ECO:0000313" key="9">
    <source>
        <dbReference type="EMBL" id="KFA66965.1"/>
    </source>
</evidence>
<accession>A0A084QSN0</accession>
<dbReference type="GO" id="GO:0005783">
    <property type="term" value="C:endoplasmic reticulum"/>
    <property type="evidence" value="ECO:0007669"/>
    <property type="project" value="UniProtKB-SubCell"/>
</dbReference>
<keyword evidence="5" id="KW-0256">Endoplasmic reticulum</keyword>